<dbReference type="EMBL" id="FOFJ01000001">
    <property type="protein sequence ID" value="SEP61814.1"/>
    <property type="molecule type" value="Genomic_DNA"/>
</dbReference>
<protein>
    <submittedName>
        <fullName evidence="1">Uncharacterized protein</fullName>
    </submittedName>
</protein>
<name>A0A1H8ZBT1_9GAMM</name>
<gene>
    <name evidence="1" type="ORF">SAMN04244573_00191</name>
</gene>
<reference evidence="1 2" key="1">
    <citation type="submission" date="2016-10" db="EMBL/GenBank/DDBJ databases">
        <authorList>
            <person name="de Groot N.N."/>
        </authorList>
    </citation>
    <scope>NUCLEOTIDE SEQUENCE [LARGE SCALE GENOMIC DNA]</scope>
    <source>
        <strain evidence="1 2">DSM 378</strain>
    </source>
</reference>
<organism evidence="1 2">
    <name type="scientific">Azotobacter beijerinckii</name>
    <dbReference type="NCBI Taxonomy" id="170623"/>
    <lineage>
        <taxon>Bacteria</taxon>
        <taxon>Pseudomonadati</taxon>
        <taxon>Pseudomonadota</taxon>
        <taxon>Gammaproteobacteria</taxon>
        <taxon>Pseudomonadales</taxon>
        <taxon>Pseudomonadaceae</taxon>
        <taxon>Azotobacter</taxon>
    </lineage>
</organism>
<sequence>MKNLRRGLSLLLLLGLPLGAGIFAGRPSESAGTRADGPALSEAAGSGRLVRDGIAVEFAVQPVDGTKPTEGMFADLRFRLRGCEKFKPLLSPLQNPR</sequence>
<evidence type="ECO:0000313" key="2">
    <source>
        <dbReference type="Proteomes" id="UP000199267"/>
    </source>
</evidence>
<dbReference type="AlphaFoldDB" id="A0A1H8ZBT1"/>
<evidence type="ECO:0000313" key="1">
    <source>
        <dbReference type="EMBL" id="SEP61814.1"/>
    </source>
</evidence>
<proteinExistence type="predicted"/>
<dbReference type="Proteomes" id="UP000199267">
    <property type="component" value="Unassembled WGS sequence"/>
</dbReference>
<dbReference type="RefSeq" id="WP_090618828.1">
    <property type="nucleotide sequence ID" value="NZ_FOFJ01000001.1"/>
</dbReference>
<accession>A0A1H8ZBT1</accession>